<comment type="caution">
    <text evidence="2">The sequence shown here is derived from an EMBL/GenBank/DDBJ whole genome shotgun (WGS) entry which is preliminary data.</text>
</comment>
<reference evidence="2 3" key="2">
    <citation type="journal article" date="2017" name="Front. Plant Sci.">
        <title>Gene Classification and Mining of Molecular Markers Useful in Red Clover (Trifolium pratense) Breeding.</title>
        <authorList>
            <person name="Istvanek J."/>
            <person name="Dluhosova J."/>
            <person name="Dluhos P."/>
            <person name="Patkova L."/>
            <person name="Nedelnik J."/>
            <person name="Repkova J."/>
        </authorList>
    </citation>
    <scope>NUCLEOTIDE SEQUENCE [LARGE SCALE GENOMIC DNA]</scope>
    <source>
        <strain evidence="3">cv. Tatra</strain>
        <tissue evidence="2">Young leaves</tissue>
    </source>
</reference>
<evidence type="ECO:0000313" key="3">
    <source>
        <dbReference type="Proteomes" id="UP000236291"/>
    </source>
</evidence>
<gene>
    <name evidence="2" type="ORF">L195_g054746</name>
</gene>
<sequence>MDHRMGTPTMNLGRGPYPNLQMRHLGNLPTPVQWDTRPRG</sequence>
<evidence type="ECO:0000256" key="1">
    <source>
        <dbReference type="SAM" id="MobiDB-lite"/>
    </source>
</evidence>
<name>A0A2K3KHT4_TRIPR</name>
<dbReference type="Proteomes" id="UP000236291">
    <property type="component" value="Unassembled WGS sequence"/>
</dbReference>
<reference evidence="2 3" key="1">
    <citation type="journal article" date="2014" name="Am. J. Bot.">
        <title>Genome assembly and annotation for red clover (Trifolium pratense; Fabaceae).</title>
        <authorList>
            <person name="Istvanek J."/>
            <person name="Jaros M."/>
            <person name="Krenek A."/>
            <person name="Repkova J."/>
        </authorList>
    </citation>
    <scope>NUCLEOTIDE SEQUENCE [LARGE SCALE GENOMIC DNA]</scope>
    <source>
        <strain evidence="3">cv. Tatra</strain>
        <tissue evidence="2">Young leaves</tissue>
    </source>
</reference>
<protein>
    <submittedName>
        <fullName evidence="2">Uncharacterized protein</fullName>
    </submittedName>
</protein>
<dbReference type="EMBL" id="ASHM01096899">
    <property type="protein sequence ID" value="PNX65842.1"/>
    <property type="molecule type" value="Genomic_DNA"/>
</dbReference>
<proteinExistence type="predicted"/>
<feature type="non-terminal residue" evidence="2">
    <location>
        <position position="40"/>
    </location>
</feature>
<accession>A0A2K3KHT4</accession>
<dbReference type="AlphaFoldDB" id="A0A2K3KHT4"/>
<organism evidence="2 3">
    <name type="scientific">Trifolium pratense</name>
    <name type="common">Red clover</name>
    <dbReference type="NCBI Taxonomy" id="57577"/>
    <lineage>
        <taxon>Eukaryota</taxon>
        <taxon>Viridiplantae</taxon>
        <taxon>Streptophyta</taxon>
        <taxon>Embryophyta</taxon>
        <taxon>Tracheophyta</taxon>
        <taxon>Spermatophyta</taxon>
        <taxon>Magnoliopsida</taxon>
        <taxon>eudicotyledons</taxon>
        <taxon>Gunneridae</taxon>
        <taxon>Pentapetalae</taxon>
        <taxon>rosids</taxon>
        <taxon>fabids</taxon>
        <taxon>Fabales</taxon>
        <taxon>Fabaceae</taxon>
        <taxon>Papilionoideae</taxon>
        <taxon>50 kb inversion clade</taxon>
        <taxon>NPAAA clade</taxon>
        <taxon>Hologalegina</taxon>
        <taxon>IRL clade</taxon>
        <taxon>Trifolieae</taxon>
        <taxon>Trifolium</taxon>
    </lineage>
</organism>
<evidence type="ECO:0000313" key="2">
    <source>
        <dbReference type="EMBL" id="PNX65842.1"/>
    </source>
</evidence>
<feature type="region of interest" description="Disordered" evidence="1">
    <location>
        <begin position="1"/>
        <end position="40"/>
    </location>
</feature>